<sequence>MDVELYCCYSLSLRNYLRDNGLRYKLCALNPNSQQRFWVYIKNEKLDILLNKWSAK</sequence>
<dbReference type="EMBL" id="BK015639">
    <property type="protein sequence ID" value="DAE17361.1"/>
    <property type="molecule type" value="Genomic_DNA"/>
</dbReference>
<evidence type="ECO:0000313" key="1">
    <source>
        <dbReference type="EMBL" id="DAE17361.1"/>
    </source>
</evidence>
<protein>
    <submittedName>
        <fullName evidence="1">Uncharacterized protein</fullName>
    </submittedName>
</protein>
<name>A0A8S5QEX5_9CAUD</name>
<proteinExistence type="predicted"/>
<organism evidence="1">
    <name type="scientific">Siphoviridae sp. ctr2f5</name>
    <dbReference type="NCBI Taxonomy" id="2825684"/>
    <lineage>
        <taxon>Viruses</taxon>
        <taxon>Duplodnaviria</taxon>
        <taxon>Heunggongvirae</taxon>
        <taxon>Uroviricota</taxon>
        <taxon>Caudoviricetes</taxon>
    </lineage>
</organism>
<reference evidence="1" key="1">
    <citation type="journal article" date="2021" name="Proc. Natl. Acad. Sci. U.S.A.">
        <title>A Catalog of Tens of Thousands of Viruses from Human Metagenomes Reveals Hidden Associations with Chronic Diseases.</title>
        <authorList>
            <person name="Tisza M.J."/>
            <person name="Buck C.B."/>
        </authorList>
    </citation>
    <scope>NUCLEOTIDE SEQUENCE</scope>
    <source>
        <strain evidence="1">Ctr2f5</strain>
    </source>
</reference>
<accession>A0A8S5QEX5</accession>